<reference evidence="1" key="2">
    <citation type="journal article" date="2015" name="Data Brief">
        <title>Shoot transcriptome of the giant reed, Arundo donax.</title>
        <authorList>
            <person name="Barrero R.A."/>
            <person name="Guerrero F.D."/>
            <person name="Moolhuijzen P."/>
            <person name="Goolsby J.A."/>
            <person name="Tidwell J."/>
            <person name="Bellgard S.E."/>
            <person name="Bellgard M.I."/>
        </authorList>
    </citation>
    <scope>NUCLEOTIDE SEQUENCE</scope>
    <source>
        <tissue evidence="1">Shoot tissue taken approximately 20 cm above the soil surface</tissue>
    </source>
</reference>
<dbReference type="AlphaFoldDB" id="A0A0A8YR81"/>
<protein>
    <submittedName>
        <fullName evidence="1">Uncharacterized protein</fullName>
    </submittedName>
</protein>
<sequence length="18" mass="1846">MHFSVSAGPCTARARGTP</sequence>
<organism evidence="1">
    <name type="scientific">Arundo donax</name>
    <name type="common">Giant reed</name>
    <name type="synonym">Donax arundinaceus</name>
    <dbReference type="NCBI Taxonomy" id="35708"/>
    <lineage>
        <taxon>Eukaryota</taxon>
        <taxon>Viridiplantae</taxon>
        <taxon>Streptophyta</taxon>
        <taxon>Embryophyta</taxon>
        <taxon>Tracheophyta</taxon>
        <taxon>Spermatophyta</taxon>
        <taxon>Magnoliopsida</taxon>
        <taxon>Liliopsida</taxon>
        <taxon>Poales</taxon>
        <taxon>Poaceae</taxon>
        <taxon>PACMAD clade</taxon>
        <taxon>Arundinoideae</taxon>
        <taxon>Arundineae</taxon>
        <taxon>Arundo</taxon>
    </lineage>
</organism>
<accession>A0A0A8YR81</accession>
<evidence type="ECO:0000313" key="1">
    <source>
        <dbReference type="EMBL" id="JAD28936.1"/>
    </source>
</evidence>
<name>A0A0A8YR81_ARUDO</name>
<proteinExistence type="predicted"/>
<reference evidence="1" key="1">
    <citation type="submission" date="2014-09" db="EMBL/GenBank/DDBJ databases">
        <authorList>
            <person name="Magalhaes I.L.F."/>
            <person name="Oliveira U."/>
            <person name="Santos F.R."/>
            <person name="Vidigal T.H.D.A."/>
            <person name="Brescovit A.D."/>
            <person name="Santos A.J."/>
        </authorList>
    </citation>
    <scope>NUCLEOTIDE SEQUENCE</scope>
    <source>
        <tissue evidence="1">Shoot tissue taken approximately 20 cm above the soil surface</tissue>
    </source>
</reference>
<dbReference type="EMBL" id="GBRH01268959">
    <property type="protein sequence ID" value="JAD28936.1"/>
    <property type="molecule type" value="Transcribed_RNA"/>
</dbReference>